<name>A0ABR4AK38_9LECA</name>
<dbReference type="PANTHER" id="PTHR47939:SF1">
    <property type="entry name" value="OS04G0684500 PROTEIN"/>
    <property type="match status" value="1"/>
</dbReference>
<dbReference type="EMBL" id="JBEFKJ010000006">
    <property type="protein sequence ID" value="KAL2045540.1"/>
    <property type="molecule type" value="Genomic_DNA"/>
</dbReference>
<dbReference type="PANTHER" id="PTHR47939">
    <property type="entry name" value="MEMBRANE-ASSOCIATED SALT-INDUCIBLE PROTEIN-LIKE"/>
    <property type="match status" value="1"/>
</dbReference>
<organism evidence="2 3">
    <name type="scientific">Stereocaulon virgatum</name>
    <dbReference type="NCBI Taxonomy" id="373712"/>
    <lineage>
        <taxon>Eukaryota</taxon>
        <taxon>Fungi</taxon>
        <taxon>Dikarya</taxon>
        <taxon>Ascomycota</taxon>
        <taxon>Pezizomycotina</taxon>
        <taxon>Lecanoromycetes</taxon>
        <taxon>OSLEUM clade</taxon>
        <taxon>Lecanoromycetidae</taxon>
        <taxon>Lecanorales</taxon>
        <taxon>Lecanorineae</taxon>
        <taxon>Stereocaulaceae</taxon>
        <taxon>Stereocaulon</taxon>
    </lineage>
</organism>
<reference evidence="2 3" key="1">
    <citation type="submission" date="2024-09" db="EMBL/GenBank/DDBJ databases">
        <title>Rethinking Asexuality: The Enigmatic Case of Functional Sexual Genes in Lepraria (Stereocaulaceae).</title>
        <authorList>
            <person name="Doellman M."/>
            <person name="Sun Y."/>
            <person name="Barcenas-Pena A."/>
            <person name="Lumbsch H.T."/>
            <person name="Grewe F."/>
        </authorList>
    </citation>
    <scope>NUCLEOTIDE SEQUENCE [LARGE SCALE GENOMIC DNA]</scope>
    <source>
        <strain evidence="2 3">Mercado 3170</strain>
    </source>
</reference>
<dbReference type="NCBIfam" id="TIGR00756">
    <property type="entry name" value="PPR"/>
    <property type="match status" value="1"/>
</dbReference>
<evidence type="ECO:0000313" key="2">
    <source>
        <dbReference type="EMBL" id="KAL2045540.1"/>
    </source>
</evidence>
<dbReference type="InterPro" id="IPR002885">
    <property type="entry name" value="PPR_rpt"/>
</dbReference>
<evidence type="ECO:0000256" key="1">
    <source>
        <dbReference type="PROSITE-ProRule" id="PRU00708"/>
    </source>
</evidence>
<sequence length="706" mass="80323">MFLRGHEYYIPLVIGRSPAVGHPLLSLTILQSSATQAIQTKTQSRLTRRQWMQHCRSHTAAAAEEGPPCLGESINTVSPADPKIPTGLPCVRKPLFTSDQAPHDVESKSRDQFETEIYAGQVAALLRSNSESNHEEKGPYAKVYGKNQQDKRLVNQLLKDKGRLSHDWRLPLLQLEQHYRSRDGNGAASSLVDGQSQKRKVMQQDFIRTVSSSPKGLNNARLAREVPRPSRWSQTTFSGYITDVAKSQVSQVRIPRVLKPQREGWSNHADVVKIFDDLFYDPTLKNFVSLEACNKALQYYYKHGLIAKARTLYDHMNTLRMRISTDTFNIILRGAASNKDLHTFTFLLHRMLKRGFSPDENTWLSLLIAVDSVEVRAILRHKMEQKGLLKSPHTRVAIAALMIPNELDFHVGNDHDPMTFLDHMDARYGTAWLTTRAGNYFLSEISKLRSVTESLKLLQQMKERKFAANEVTLNTLLHRCAPSRSRLDTMEVLRFCENQFGLRPGRVGYNTLFLQAWNKQQLNFARVIWRSACIDGCVTFKMRQLVFKGLLSDKPHIPPGNPNTEDLQNRGMLDLFRLLAGEFVVGIGQPQTSELAELGKASWESRSVQKAMRVRRAKLLLEIDTLVAGSCRLMLPLPELMQRALDLDHKWLAGRVYNTDNTQKLIQDGVQVEVDRHGVRLLEARKIQRAMRLPQAMEPLNKAQDV</sequence>
<dbReference type="InterPro" id="IPR011990">
    <property type="entry name" value="TPR-like_helical_dom_sf"/>
</dbReference>
<gene>
    <name evidence="2" type="ORF">N7G274_001968</name>
</gene>
<proteinExistence type="predicted"/>
<feature type="repeat" description="PPR" evidence="1">
    <location>
        <begin position="324"/>
        <end position="358"/>
    </location>
</feature>
<dbReference type="InterPro" id="IPR050667">
    <property type="entry name" value="PPR-containing_protein"/>
</dbReference>
<keyword evidence="3" id="KW-1185">Reference proteome</keyword>
<comment type="caution">
    <text evidence="2">The sequence shown here is derived from an EMBL/GenBank/DDBJ whole genome shotgun (WGS) entry which is preliminary data.</text>
</comment>
<accession>A0ABR4AK38</accession>
<evidence type="ECO:0008006" key="4">
    <source>
        <dbReference type="Google" id="ProtNLM"/>
    </source>
</evidence>
<dbReference type="Proteomes" id="UP001590950">
    <property type="component" value="Unassembled WGS sequence"/>
</dbReference>
<dbReference type="Gene3D" id="1.25.40.10">
    <property type="entry name" value="Tetratricopeptide repeat domain"/>
    <property type="match status" value="2"/>
</dbReference>
<protein>
    <recommendedName>
        <fullName evidence="4">Pentatricopeptide repeat-containing protein</fullName>
    </recommendedName>
</protein>
<dbReference type="PROSITE" id="PS51375">
    <property type="entry name" value="PPR"/>
    <property type="match status" value="1"/>
</dbReference>
<evidence type="ECO:0000313" key="3">
    <source>
        <dbReference type="Proteomes" id="UP001590950"/>
    </source>
</evidence>